<organism evidence="1 2">
    <name type="scientific">Ruminococcus bromii</name>
    <dbReference type="NCBI Taxonomy" id="40518"/>
    <lineage>
        <taxon>Bacteria</taxon>
        <taxon>Bacillati</taxon>
        <taxon>Bacillota</taxon>
        <taxon>Clostridia</taxon>
        <taxon>Eubacteriales</taxon>
        <taxon>Oscillospiraceae</taxon>
        <taxon>Ruminococcus</taxon>
    </lineage>
</organism>
<dbReference type="InterPro" id="IPR009229">
    <property type="entry name" value="AgrD"/>
</dbReference>
<name>A0A2N0URS6_9FIRM</name>
<gene>
    <name evidence="1" type="ORF">RBATCC27255_01121</name>
</gene>
<dbReference type="EMBL" id="NNSR01000054">
    <property type="protein sequence ID" value="PKD29701.1"/>
    <property type="molecule type" value="Genomic_DNA"/>
</dbReference>
<dbReference type="RefSeq" id="WP_147639970.1">
    <property type="nucleotide sequence ID" value="NZ_CABMMZ010000054.1"/>
</dbReference>
<dbReference type="Proteomes" id="UP000233425">
    <property type="component" value="Unassembled WGS sequence"/>
</dbReference>
<evidence type="ECO:0000313" key="1">
    <source>
        <dbReference type="EMBL" id="PKD29701.1"/>
    </source>
</evidence>
<protein>
    <recommendedName>
        <fullName evidence="3">Cyclic lactone autoinducer peptide</fullName>
    </recommendedName>
</protein>
<sequence>MKKSMKMAKKIIGFFAVKSAKFASGAASLCGFCQPKEPELLRNYFIKNKKSYKE</sequence>
<keyword evidence="2" id="KW-1185">Reference proteome</keyword>
<comment type="caution">
    <text evidence="1">The sequence shown here is derived from an EMBL/GenBank/DDBJ whole genome shotgun (WGS) entry which is preliminary data.</text>
</comment>
<evidence type="ECO:0008006" key="3">
    <source>
        <dbReference type="Google" id="ProtNLM"/>
    </source>
</evidence>
<accession>A0A2N0URS6</accession>
<dbReference type="AlphaFoldDB" id="A0A2N0URS6"/>
<evidence type="ECO:0000313" key="2">
    <source>
        <dbReference type="Proteomes" id="UP000233425"/>
    </source>
</evidence>
<proteinExistence type="predicted"/>
<reference evidence="1" key="1">
    <citation type="journal article" date="2018" name="Environ. Microbiol.">
        <title>Sporulation capability and amylosome conservation among diverse human colonic and rumen isolates of the keystone starch-degrader Ruminococcus bromii.</title>
        <authorList>
            <person name="Mukhopadhya I."/>
            <person name="Morais S."/>
            <person name="Laverde-Gomez J."/>
            <person name="Sheridan P.O."/>
            <person name="Walker A.W."/>
            <person name="Kelly W."/>
            <person name="Klieve A.V."/>
            <person name="Ouwerkerk D."/>
            <person name="Duncan S.H."/>
            <person name="Louis P."/>
            <person name="Koropatkin N."/>
            <person name="Cockburn D."/>
            <person name="Kibler R."/>
            <person name="Cooper P.J."/>
            <person name="Sandoval C."/>
            <person name="Crost E."/>
            <person name="Juge N."/>
            <person name="Bayer E.A."/>
            <person name="Flint H.J."/>
        </authorList>
    </citation>
    <scope>NUCLEOTIDE SEQUENCE [LARGE SCALE GENOMIC DNA]</scope>
    <source>
        <strain evidence="1">ATCC 27255</strain>
    </source>
</reference>
<dbReference type="NCBIfam" id="TIGR04223">
    <property type="entry name" value="quorum_AgrD"/>
    <property type="match status" value="1"/>
</dbReference>